<dbReference type="InterPro" id="IPR023606">
    <property type="entry name" value="CoA-Trfase_III_dom_1_sf"/>
</dbReference>
<evidence type="ECO:0000313" key="2">
    <source>
        <dbReference type="EMBL" id="RFA10246.1"/>
    </source>
</evidence>
<dbReference type="GO" id="GO:0008410">
    <property type="term" value="F:CoA-transferase activity"/>
    <property type="evidence" value="ECO:0007669"/>
    <property type="project" value="TreeGrafter"/>
</dbReference>
<evidence type="ECO:0000313" key="3">
    <source>
        <dbReference type="Proteomes" id="UP000256486"/>
    </source>
</evidence>
<sequence length="406" mass="42751">MSDTTKPLAGIRVVDLSRALAGPYCTALLADLGASIIKVESMNGGDSSRQWPPFQNEHSLYFESLNRNKRSVCLDFYSAEGRDILGRLIAGADVLVENFKLGTLEKLGLSVEHLKELNPRLIVGSVSGFGTTGPLKDDAGLDQVIQGMSGLMSVTGDAGHAYRVGVPIVDITSGMVCALGIVAALVARGTEHPVAHVTTSLLETALNLSVFQGQRALSLGEAPVGQGNNHPTIAPYGTFRTATESLNIAVGNQKHWRAFCAIIGVPEAVDDPRFAIGADRSAHRDQLTAVVEDALRTRPAADWTPLLTRASIPCGPIYDYEQAFASAQVDALGLVVQSRRRDGSALPLVRGPLSFDGVASGVDSPPPLLGEHTAEVLGELGYSEEEIAVLSGSGRLAVLPETLIGA</sequence>
<dbReference type="AlphaFoldDB" id="A0A3E0VK39"/>
<dbReference type="Proteomes" id="UP000256486">
    <property type="component" value="Unassembled WGS sequence"/>
</dbReference>
<dbReference type="InterPro" id="IPR050483">
    <property type="entry name" value="CoA-transferase_III_domain"/>
</dbReference>
<dbReference type="SUPFAM" id="SSF89796">
    <property type="entry name" value="CoA-transferase family III (CaiB/BaiF)"/>
    <property type="match status" value="1"/>
</dbReference>
<evidence type="ECO:0000256" key="1">
    <source>
        <dbReference type="ARBA" id="ARBA00022679"/>
    </source>
</evidence>
<dbReference type="PANTHER" id="PTHR48207:SF3">
    <property type="entry name" value="SUCCINATE--HYDROXYMETHYLGLUTARATE COA-TRANSFERASE"/>
    <property type="match status" value="1"/>
</dbReference>
<dbReference type="InterPro" id="IPR003673">
    <property type="entry name" value="CoA-Trfase_fam_III"/>
</dbReference>
<dbReference type="EMBL" id="NBWZ01000001">
    <property type="protein sequence ID" value="RFA10246.1"/>
    <property type="molecule type" value="Genomic_DNA"/>
</dbReference>
<dbReference type="OrthoDB" id="9797653at2"/>
<dbReference type="Pfam" id="PF02515">
    <property type="entry name" value="CoA_transf_3"/>
    <property type="match status" value="1"/>
</dbReference>
<accession>A0A3E0VK39</accession>
<dbReference type="InterPro" id="IPR044855">
    <property type="entry name" value="CoA-Trfase_III_dom3_sf"/>
</dbReference>
<organism evidence="2 3">
    <name type="scientific">Subtercola boreus</name>
    <dbReference type="NCBI Taxonomy" id="120213"/>
    <lineage>
        <taxon>Bacteria</taxon>
        <taxon>Bacillati</taxon>
        <taxon>Actinomycetota</taxon>
        <taxon>Actinomycetes</taxon>
        <taxon>Micrococcales</taxon>
        <taxon>Microbacteriaceae</taxon>
        <taxon>Subtercola</taxon>
    </lineage>
</organism>
<name>A0A3E0VK39_9MICO</name>
<comment type="caution">
    <text evidence="2">The sequence shown here is derived from an EMBL/GenBank/DDBJ whole genome shotgun (WGS) entry which is preliminary data.</text>
</comment>
<reference evidence="2 3" key="1">
    <citation type="submission" date="2017-04" db="EMBL/GenBank/DDBJ databases">
        <title>Comparative genome analysis of Subtercola boreus.</title>
        <authorList>
            <person name="Cho Y.-J."/>
            <person name="Cho A."/>
            <person name="Kim O.-S."/>
            <person name="Lee J.-I."/>
        </authorList>
    </citation>
    <scope>NUCLEOTIDE SEQUENCE [LARGE SCALE GENOMIC DNA]</scope>
    <source>
        <strain evidence="2 3">K300</strain>
    </source>
</reference>
<dbReference type="RefSeq" id="WP_116415628.1">
    <property type="nucleotide sequence ID" value="NZ_NBWZ01000001.1"/>
</dbReference>
<dbReference type="Gene3D" id="3.40.50.10540">
    <property type="entry name" value="Crotonobetainyl-coa:carnitine coa-transferase, domain 1"/>
    <property type="match status" value="1"/>
</dbReference>
<keyword evidence="3" id="KW-1185">Reference proteome</keyword>
<keyword evidence="1 2" id="KW-0808">Transferase</keyword>
<gene>
    <name evidence="2" type="ORF">B7R54_14290</name>
</gene>
<dbReference type="PANTHER" id="PTHR48207">
    <property type="entry name" value="SUCCINATE--HYDROXYMETHYLGLUTARATE COA-TRANSFERASE"/>
    <property type="match status" value="1"/>
</dbReference>
<protein>
    <submittedName>
        <fullName evidence="2">CoA transferase</fullName>
    </submittedName>
</protein>
<dbReference type="Gene3D" id="3.30.1540.10">
    <property type="entry name" value="formyl-coa transferase, domain 3"/>
    <property type="match status" value="1"/>
</dbReference>
<proteinExistence type="predicted"/>